<comment type="caution">
    <text evidence="1">The sequence shown here is derived from an EMBL/GenBank/DDBJ whole genome shotgun (WGS) entry which is preliminary data.</text>
</comment>
<name>A0ABR2GIT9_9ROSI</name>
<evidence type="ECO:0000313" key="2">
    <source>
        <dbReference type="Proteomes" id="UP001472677"/>
    </source>
</evidence>
<dbReference type="EMBL" id="JBBPBM010000001">
    <property type="protein sequence ID" value="KAK8602630.1"/>
    <property type="molecule type" value="Genomic_DNA"/>
</dbReference>
<proteinExistence type="predicted"/>
<protein>
    <submittedName>
        <fullName evidence="1">Uncharacterized protein</fullName>
    </submittedName>
</protein>
<organism evidence="1 2">
    <name type="scientific">Hibiscus sabdariffa</name>
    <name type="common">roselle</name>
    <dbReference type="NCBI Taxonomy" id="183260"/>
    <lineage>
        <taxon>Eukaryota</taxon>
        <taxon>Viridiplantae</taxon>
        <taxon>Streptophyta</taxon>
        <taxon>Embryophyta</taxon>
        <taxon>Tracheophyta</taxon>
        <taxon>Spermatophyta</taxon>
        <taxon>Magnoliopsida</taxon>
        <taxon>eudicotyledons</taxon>
        <taxon>Gunneridae</taxon>
        <taxon>Pentapetalae</taxon>
        <taxon>rosids</taxon>
        <taxon>malvids</taxon>
        <taxon>Malvales</taxon>
        <taxon>Malvaceae</taxon>
        <taxon>Malvoideae</taxon>
        <taxon>Hibiscus</taxon>
    </lineage>
</organism>
<gene>
    <name evidence="1" type="ORF">V6N12_052434</name>
</gene>
<sequence>MRSGISLRKVLQLIIAKHVVNHFSYIWTMRLRHDLKDLRWTSFLKLHCCLLLQKKKKVTIEISGHVPFVLWMRSLYLAWEHKWLGKVWSSKNLIKPQILR</sequence>
<evidence type="ECO:0000313" key="1">
    <source>
        <dbReference type="EMBL" id="KAK8602630.1"/>
    </source>
</evidence>
<accession>A0ABR2GIT9</accession>
<keyword evidence="2" id="KW-1185">Reference proteome</keyword>
<reference evidence="1 2" key="1">
    <citation type="journal article" date="2024" name="G3 (Bethesda)">
        <title>Genome assembly of Hibiscus sabdariffa L. provides insights into metabolisms of medicinal natural products.</title>
        <authorList>
            <person name="Kim T."/>
        </authorList>
    </citation>
    <scope>NUCLEOTIDE SEQUENCE [LARGE SCALE GENOMIC DNA]</scope>
    <source>
        <strain evidence="1">TK-2024</strain>
        <tissue evidence="1">Old leaves</tissue>
    </source>
</reference>
<dbReference type="Proteomes" id="UP001472677">
    <property type="component" value="Unassembled WGS sequence"/>
</dbReference>